<dbReference type="InterPro" id="IPR013149">
    <property type="entry name" value="ADH-like_C"/>
</dbReference>
<dbReference type="Gene3D" id="3.90.180.10">
    <property type="entry name" value="Medium-chain alcohol dehydrogenases, catalytic domain"/>
    <property type="match status" value="1"/>
</dbReference>
<keyword evidence="3" id="KW-0472">Membrane</keyword>
<evidence type="ECO:0000256" key="3">
    <source>
        <dbReference type="SAM" id="Phobius"/>
    </source>
</evidence>
<evidence type="ECO:0000256" key="2">
    <source>
        <dbReference type="SAM" id="MobiDB-lite"/>
    </source>
</evidence>
<dbReference type="InterPro" id="IPR041694">
    <property type="entry name" value="ADH_N_2"/>
</dbReference>
<accession>A0A2T6AM29</accession>
<dbReference type="PANTHER" id="PTHR43205">
    <property type="entry name" value="PROSTAGLANDIN REDUCTASE"/>
    <property type="match status" value="1"/>
</dbReference>
<dbReference type="GO" id="GO:0016628">
    <property type="term" value="F:oxidoreductase activity, acting on the CH-CH group of donors, NAD or NADP as acceptor"/>
    <property type="evidence" value="ECO:0007669"/>
    <property type="project" value="InterPro"/>
</dbReference>
<dbReference type="RefSeq" id="WP_108171273.1">
    <property type="nucleotide sequence ID" value="NZ_QBKQ01000001.1"/>
</dbReference>
<protein>
    <recommendedName>
        <fullName evidence="4">Enoyl reductase (ER) domain-containing protein</fullName>
    </recommendedName>
</protein>
<dbReference type="SMART" id="SM00829">
    <property type="entry name" value="PKS_ER"/>
    <property type="match status" value="1"/>
</dbReference>
<evidence type="ECO:0000256" key="1">
    <source>
        <dbReference type="ARBA" id="ARBA00023002"/>
    </source>
</evidence>
<dbReference type="Pfam" id="PF16884">
    <property type="entry name" value="ADH_N_2"/>
    <property type="match status" value="1"/>
</dbReference>
<reference evidence="5 6" key="1">
    <citation type="submission" date="2018-04" db="EMBL/GenBank/DDBJ databases">
        <title>Genomic Encyclopedia of Archaeal and Bacterial Type Strains, Phase II (KMG-II): from individual species to whole genera.</title>
        <authorList>
            <person name="Goeker M."/>
        </authorList>
    </citation>
    <scope>NUCLEOTIDE SEQUENCE [LARGE SCALE GENOMIC DNA]</scope>
    <source>
        <strain evidence="5 6">DSM 23082</strain>
    </source>
</reference>
<dbReference type="CDD" id="cd05288">
    <property type="entry name" value="PGDH"/>
    <property type="match status" value="1"/>
</dbReference>
<dbReference type="Proteomes" id="UP000244174">
    <property type="component" value="Unassembled WGS sequence"/>
</dbReference>
<dbReference type="AlphaFoldDB" id="A0A2T6AM29"/>
<dbReference type="PANTHER" id="PTHR43205:SF7">
    <property type="entry name" value="PROSTAGLANDIN REDUCTASE 1"/>
    <property type="match status" value="1"/>
</dbReference>
<comment type="caution">
    <text evidence="5">The sequence shown here is derived from an EMBL/GenBank/DDBJ whole genome shotgun (WGS) entry which is preliminary data.</text>
</comment>
<keyword evidence="1" id="KW-0560">Oxidoreductase</keyword>
<feature type="domain" description="Enoyl reductase (ER)" evidence="4">
    <location>
        <begin position="17"/>
        <end position="331"/>
    </location>
</feature>
<feature type="region of interest" description="Disordered" evidence="2">
    <location>
        <begin position="1"/>
        <end position="24"/>
    </location>
</feature>
<dbReference type="InterPro" id="IPR045010">
    <property type="entry name" value="MDR_fam"/>
</dbReference>
<dbReference type="InterPro" id="IPR020843">
    <property type="entry name" value="ER"/>
</dbReference>
<dbReference type="EMBL" id="QBKQ01000001">
    <property type="protein sequence ID" value="PTX44816.1"/>
    <property type="molecule type" value="Genomic_DNA"/>
</dbReference>
<gene>
    <name evidence="5" type="ORF">C8P64_0798</name>
</gene>
<dbReference type="OrthoDB" id="9805663at2"/>
<name>A0A2T6AM29_9FLAO</name>
<evidence type="ECO:0000313" key="6">
    <source>
        <dbReference type="Proteomes" id="UP000244174"/>
    </source>
</evidence>
<dbReference type="SUPFAM" id="SSF50129">
    <property type="entry name" value="GroES-like"/>
    <property type="match status" value="2"/>
</dbReference>
<dbReference type="Pfam" id="PF00107">
    <property type="entry name" value="ADH_zinc_N"/>
    <property type="match status" value="1"/>
</dbReference>
<dbReference type="FunFam" id="3.40.50.720:FF:000121">
    <property type="entry name" value="Prostaglandin reductase 2"/>
    <property type="match status" value="1"/>
</dbReference>
<organism evidence="5 6">
    <name type="scientific">Christiangramia gaetbulicola</name>
    <dbReference type="NCBI Taxonomy" id="703340"/>
    <lineage>
        <taxon>Bacteria</taxon>
        <taxon>Pseudomonadati</taxon>
        <taxon>Bacteroidota</taxon>
        <taxon>Flavobacteriia</taxon>
        <taxon>Flavobacteriales</taxon>
        <taxon>Flavobacteriaceae</taxon>
        <taxon>Christiangramia</taxon>
    </lineage>
</organism>
<dbReference type="InterPro" id="IPR011032">
    <property type="entry name" value="GroES-like_sf"/>
</dbReference>
<proteinExistence type="predicted"/>
<evidence type="ECO:0000259" key="4">
    <source>
        <dbReference type="SMART" id="SM00829"/>
    </source>
</evidence>
<keyword evidence="3" id="KW-1133">Transmembrane helix</keyword>
<sequence>MKETKKILLNSRPEGKPDNSNFKFDTENIPEPKDGELLLKSVYVSVDPYLRGRMSDAPSYIPPFEVNKPIKSLVVAEVLESKHDNFKKGDHVSGMLDWKEVQVAKGEDMMKVDKEKAPLSAYLGILGMTGLTAYLGLTEIGKPKEGETLLVSGAAGAVGSTVGQIGKILGLRVVGIAGTDEKVEMLKKEFGFDEGINYNTTENMREAIKKTCPDGVDVYFDNVGGDISDAVLFNINKFSRTVVCGAISIYNETSIPQSNSVQPFLIKKSSLMQGFVISDFADKHPQGVQQLAKWLLEGKLTYTETVEEGFDNIPQAFLDLFEGKNKGKMVVKV</sequence>
<dbReference type="SUPFAM" id="SSF51735">
    <property type="entry name" value="NAD(P)-binding Rossmann-fold domains"/>
    <property type="match status" value="1"/>
</dbReference>
<dbReference type="Gene3D" id="3.40.50.720">
    <property type="entry name" value="NAD(P)-binding Rossmann-like Domain"/>
    <property type="match status" value="1"/>
</dbReference>
<feature type="transmembrane region" description="Helical" evidence="3">
    <location>
        <begin position="119"/>
        <end position="137"/>
    </location>
</feature>
<dbReference type="InterPro" id="IPR036291">
    <property type="entry name" value="NAD(P)-bd_dom_sf"/>
</dbReference>
<keyword evidence="6" id="KW-1185">Reference proteome</keyword>
<evidence type="ECO:0000313" key="5">
    <source>
        <dbReference type="EMBL" id="PTX44816.1"/>
    </source>
</evidence>
<keyword evidence="3" id="KW-0812">Transmembrane</keyword>